<comment type="subcellular location">
    <subcellularLocation>
        <location evidence="1">Cell membrane</location>
        <topology evidence="1">Multi-pass membrane protein</topology>
    </subcellularLocation>
</comment>
<evidence type="ECO:0000256" key="5">
    <source>
        <dbReference type="ARBA" id="ARBA00022989"/>
    </source>
</evidence>
<name>A0ABV2A4F9_9ACTN</name>
<evidence type="ECO:0000256" key="4">
    <source>
        <dbReference type="ARBA" id="ARBA00022692"/>
    </source>
</evidence>
<dbReference type="Pfam" id="PF20154">
    <property type="entry name" value="LNT_N"/>
    <property type="match status" value="1"/>
</dbReference>
<dbReference type="Gene3D" id="3.60.110.10">
    <property type="entry name" value="Carbon-nitrogen hydrolase"/>
    <property type="match status" value="1"/>
</dbReference>
<comment type="caution">
    <text evidence="11">The sequence shown here is derived from an EMBL/GenBank/DDBJ whole genome shotgun (WGS) entry which is preliminary data.</text>
</comment>
<gene>
    <name evidence="11" type="ORF">ABUK86_29255</name>
</gene>
<evidence type="ECO:0000256" key="8">
    <source>
        <dbReference type="SAM" id="MobiDB-lite"/>
    </source>
</evidence>
<dbReference type="PANTHER" id="PTHR38686:SF1">
    <property type="entry name" value="APOLIPOPROTEIN N-ACYLTRANSFERASE"/>
    <property type="match status" value="1"/>
</dbReference>
<feature type="transmembrane region" description="Helical" evidence="9">
    <location>
        <begin position="153"/>
        <end position="177"/>
    </location>
</feature>
<sequence>MNPRPPLLRPAWLLAGTVLSLFAMQAAWDIALLAWVHPVLLLRFARTGRPLPALLGVLGSTTAATLVWLALADLLSPSLILLALPLALAGALPFALDRLLTPRPGEHRPWRASLVFPLATVAVEFAVSVGTPFGTVHGVLGATQASNLPLVQVASVTGVFGVSFLVAWVASAAVLLWERGLSDRAARSVAAGAVGTVVLVATAGGARLVFAPPSSDTVRIAGVTASEDAWEEVVPTFREYDSLEAIVAADPEEMRGRFAPVNDDLLAGTEREAVAGAEVVLWPESAAFTLEADKEHLVDRVRAVAEEHGVYVNAGMSVYTEDAPHLRNQMVMVTPEGDVAWTYDKSRPIPVLEPYEAGDGVIPVADTPAGRLATAICYDGDFPALVRQAGAADADVLLVGANTWEGIKEMHARNAVFRAVENGASLFRQASRGRSNATDHQGRTLATTDYFTTGQQTMVAYVPREGVTTLYSRIGDAFAWSCLAALLALAATGRRRPGGRRGPSEAPEDGARDGRGAAPRGAGRSR</sequence>
<feature type="transmembrane region" description="Helical" evidence="9">
    <location>
        <begin position="78"/>
        <end position="100"/>
    </location>
</feature>
<evidence type="ECO:0000256" key="2">
    <source>
        <dbReference type="ARBA" id="ARBA00022475"/>
    </source>
</evidence>
<dbReference type="EMBL" id="JBEQNB010000021">
    <property type="protein sequence ID" value="MES0837891.1"/>
    <property type="molecule type" value="Genomic_DNA"/>
</dbReference>
<dbReference type="InterPro" id="IPR036526">
    <property type="entry name" value="C-N_Hydrolase_sf"/>
</dbReference>
<evidence type="ECO:0000313" key="11">
    <source>
        <dbReference type="EMBL" id="MES0837891.1"/>
    </source>
</evidence>
<keyword evidence="5 9" id="KW-1133">Transmembrane helix</keyword>
<dbReference type="Proteomes" id="UP001432401">
    <property type="component" value="Unassembled WGS sequence"/>
</dbReference>
<feature type="region of interest" description="Disordered" evidence="8">
    <location>
        <begin position="494"/>
        <end position="526"/>
    </location>
</feature>
<keyword evidence="6 9" id="KW-0472">Membrane</keyword>
<dbReference type="InterPro" id="IPR045378">
    <property type="entry name" value="LNT_N"/>
</dbReference>
<feature type="transmembrane region" description="Helical" evidence="9">
    <location>
        <begin position="53"/>
        <end position="72"/>
    </location>
</feature>
<keyword evidence="12" id="KW-1185">Reference proteome</keyword>
<dbReference type="RefSeq" id="WP_352986768.1">
    <property type="nucleotide sequence ID" value="NZ_JBEQNA010000020.1"/>
</dbReference>
<dbReference type="SUPFAM" id="SSF56317">
    <property type="entry name" value="Carbon-nitrogen hydrolase"/>
    <property type="match status" value="1"/>
</dbReference>
<proteinExistence type="predicted"/>
<dbReference type="GO" id="GO:0016787">
    <property type="term" value="F:hydrolase activity"/>
    <property type="evidence" value="ECO:0007669"/>
    <property type="project" value="UniProtKB-KW"/>
</dbReference>
<evidence type="ECO:0000256" key="9">
    <source>
        <dbReference type="SAM" id="Phobius"/>
    </source>
</evidence>
<keyword evidence="3" id="KW-0808">Transferase</keyword>
<dbReference type="PROSITE" id="PS50263">
    <property type="entry name" value="CN_HYDROLASE"/>
    <property type="match status" value="1"/>
</dbReference>
<feature type="transmembrane region" description="Helical" evidence="9">
    <location>
        <begin position="12"/>
        <end position="41"/>
    </location>
</feature>
<accession>A0ABV2A4F9</accession>
<evidence type="ECO:0000313" key="12">
    <source>
        <dbReference type="Proteomes" id="UP001432401"/>
    </source>
</evidence>
<evidence type="ECO:0000256" key="3">
    <source>
        <dbReference type="ARBA" id="ARBA00022679"/>
    </source>
</evidence>
<evidence type="ECO:0000256" key="1">
    <source>
        <dbReference type="ARBA" id="ARBA00004651"/>
    </source>
</evidence>
<protein>
    <submittedName>
        <fullName evidence="11">Nitrilase-related carbon-nitrogen hydrolase</fullName>
    </submittedName>
</protein>
<feature type="transmembrane region" description="Helical" evidence="9">
    <location>
        <begin position="189"/>
        <end position="210"/>
    </location>
</feature>
<keyword evidence="4 9" id="KW-0812">Transmembrane</keyword>
<reference evidence="11 12" key="1">
    <citation type="submission" date="2024-06" db="EMBL/GenBank/DDBJ databases">
        <authorList>
            <person name="Bataeva Y.V."/>
            <person name="Grigorian L.N."/>
            <person name="Solomentsev V.I."/>
        </authorList>
    </citation>
    <scope>NUCLEOTIDE SEQUENCE [LARGE SCALE GENOMIC DNA]</scope>
    <source>
        <strain evidence="12">SCPM-O-B-12605 (RCAM04882)</strain>
    </source>
</reference>
<evidence type="ECO:0000256" key="6">
    <source>
        <dbReference type="ARBA" id="ARBA00023136"/>
    </source>
</evidence>
<dbReference type="InterPro" id="IPR003010">
    <property type="entry name" value="C-N_Hydrolase"/>
</dbReference>
<feature type="compositionally biased region" description="Low complexity" evidence="8">
    <location>
        <begin position="516"/>
        <end position="526"/>
    </location>
</feature>
<dbReference type="PANTHER" id="PTHR38686">
    <property type="entry name" value="APOLIPOPROTEIN N-ACYLTRANSFERASE"/>
    <property type="match status" value="1"/>
</dbReference>
<feature type="domain" description="CN hydrolase" evidence="10">
    <location>
        <begin position="245"/>
        <end position="464"/>
    </location>
</feature>
<dbReference type="Pfam" id="PF00795">
    <property type="entry name" value="CN_hydrolase"/>
    <property type="match status" value="1"/>
</dbReference>
<feature type="transmembrane region" description="Helical" evidence="9">
    <location>
        <begin position="112"/>
        <end position="133"/>
    </location>
</feature>
<dbReference type="InterPro" id="IPR004563">
    <property type="entry name" value="Apolipo_AcylTrfase"/>
</dbReference>
<evidence type="ECO:0000259" key="10">
    <source>
        <dbReference type="PROSITE" id="PS50263"/>
    </source>
</evidence>
<evidence type="ECO:0000256" key="7">
    <source>
        <dbReference type="ARBA" id="ARBA00023315"/>
    </source>
</evidence>
<keyword evidence="7" id="KW-0012">Acyltransferase</keyword>
<keyword evidence="2" id="KW-1003">Cell membrane</keyword>
<organism evidence="11 12">
    <name type="scientific">Nocardiopsis tropica</name>
    <dbReference type="NCBI Taxonomy" id="109330"/>
    <lineage>
        <taxon>Bacteria</taxon>
        <taxon>Bacillati</taxon>
        <taxon>Actinomycetota</taxon>
        <taxon>Actinomycetes</taxon>
        <taxon>Streptosporangiales</taxon>
        <taxon>Nocardiopsidaceae</taxon>
        <taxon>Nocardiopsis</taxon>
    </lineage>
</organism>
<keyword evidence="11" id="KW-0378">Hydrolase</keyword>